<sequence>MHSDLQAFWYQAEDHYLQSEEIKAFKHHTDSLAQRLKTYKSIRDREIDIFQTVANQLLDVFPDQQEQLIEKALKHWLLVMRNCSMAMLLNNPEFLQRRLLEWLAPQIKAHQLQEIETKLYEFLQTSLQQFLSQEQFDLIEPFLLMAQTKLLGERTPIEIGG</sequence>
<dbReference type="eggNOG" id="ENOG5032QY1">
    <property type="taxonomic scope" value="Bacteria"/>
</dbReference>
<dbReference type="GO" id="GO:0030089">
    <property type="term" value="C:phycobilisome"/>
    <property type="evidence" value="ECO:0007669"/>
    <property type="project" value="InterPro"/>
</dbReference>
<gene>
    <name evidence="4" type="ordered locus">Sta7437_3621</name>
</gene>
<dbReference type="HOGENOM" id="CLU_137322_1_0_3"/>
<comment type="similarity">
    <text evidence="1">Belongs to the phycobiliprotein family.</text>
</comment>
<reference evidence="5" key="1">
    <citation type="journal article" date="2013" name="Proc. Natl. Acad. Sci. U.S.A.">
        <title>Improving the coverage of the cyanobacterial phylum using diversity-driven genome sequencing.</title>
        <authorList>
            <person name="Shih P.M."/>
            <person name="Wu D."/>
            <person name="Latifi A."/>
            <person name="Axen S.D."/>
            <person name="Fewer D.P."/>
            <person name="Talla E."/>
            <person name="Calteau A."/>
            <person name="Cai F."/>
            <person name="Tandeau de Marsac N."/>
            <person name="Rippka R."/>
            <person name="Herdman M."/>
            <person name="Sivonen K."/>
            <person name="Coursin T."/>
            <person name="Laurent T."/>
            <person name="Goodwin L."/>
            <person name="Nolan M."/>
            <person name="Davenport K.W."/>
            <person name="Han C.S."/>
            <person name="Rubin E.M."/>
            <person name="Eisen J.A."/>
            <person name="Woyke T."/>
            <person name="Gugger M."/>
            <person name="Kerfeld C.A."/>
        </authorList>
    </citation>
    <scope>NUCLEOTIDE SEQUENCE [LARGE SCALE GENOMIC DNA]</scope>
    <source>
        <strain evidence="5">ATCC 29371 / PCC 7437</strain>
    </source>
</reference>
<dbReference type="GO" id="GO:0015979">
    <property type="term" value="P:photosynthesis"/>
    <property type="evidence" value="ECO:0007669"/>
    <property type="project" value="InterPro"/>
</dbReference>
<dbReference type="Pfam" id="PF00502">
    <property type="entry name" value="Phycobilisome"/>
    <property type="match status" value="1"/>
</dbReference>
<dbReference type="KEGG" id="scs:Sta7437_3621"/>
<evidence type="ECO:0000313" key="5">
    <source>
        <dbReference type="Proteomes" id="UP000010473"/>
    </source>
</evidence>
<evidence type="ECO:0000256" key="1">
    <source>
        <dbReference type="ARBA" id="ARBA00008182"/>
    </source>
</evidence>
<dbReference type="EMBL" id="CP003653">
    <property type="protein sequence ID" value="AFZ37119.1"/>
    <property type="molecule type" value="Genomic_DNA"/>
</dbReference>
<dbReference type="AlphaFoldDB" id="K9XYL5"/>
<dbReference type="InterPro" id="IPR012128">
    <property type="entry name" value="Phycobilisome_asu/bsu"/>
</dbReference>
<dbReference type="SUPFAM" id="SSF46458">
    <property type="entry name" value="Globin-like"/>
    <property type="match status" value="1"/>
</dbReference>
<dbReference type="RefSeq" id="WP_015194780.1">
    <property type="nucleotide sequence ID" value="NC_019748.1"/>
</dbReference>
<organism evidence="4 5">
    <name type="scientific">Stanieria cyanosphaera (strain ATCC 29371 / PCC 7437)</name>
    <dbReference type="NCBI Taxonomy" id="111780"/>
    <lineage>
        <taxon>Bacteria</taxon>
        <taxon>Bacillati</taxon>
        <taxon>Cyanobacteriota</taxon>
        <taxon>Cyanophyceae</taxon>
        <taxon>Pleurocapsales</taxon>
        <taxon>Dermocarpellaceae</taxon>
        <taxon>Stanieria</taxon>
    </lineage>
</organism>
<dbReference type="Gene3D" id="1.10.490.20">
    <property type="entry name" value="Phycocyanins"/>
    <property type="match status" value="1"/>
</dbReference>
<evidence type="ECO:0000313" key="4">
    <source>
        <dbReference type="EMBL" id="AFZ37119.1"/>
    </source>
</evidence>
<dbReference type="STRING" id="111780.Sta7437_3621"/>
<keyword evidence="2" id="KW-0157">Chromophore</keyword>
<dbReference type="InterPro" id="IPR009050">
    <property type="entry name" value="Globin-like_sf"/>
</dbReference>
<proteinExistence type="inferred from homology"/>
<dbReference type="Proteomes" id="UP000010473">
    <property type="component" value="Chromosome"/>
</dbReference>
<accession>K9XYL5</accession>
<protein>
    <recommendedName>
        <fullName evidence="6">Phycobilisome protein</fullName>
    </recommendedName>
</protein>
<keyword evidence="3" id="KW-0089">Bile pigment</keyword>
<keyword evidence="5" id="KW-1185">Reference proteome</keyword>
<dbReference type="InterPro" id="IPR038719">
    <property type="entry name" value="Phycobilisome_asu/bsu_sf"/>
</dbReference>
<dbReference type="OrthoDB" id="531025at2"/>
<dbReference type="PATRIC" id="fig|111780.3.peg.3748"/>
<name>K9XYL5_STAC7</name>
<evidence type="ECO:0000256" key="2">
    <source>
        <dbReference type="ARBA" id="ARBA00022991"/>
    </source>
</evidence>
<evidence type="ECO:0008006" key="6">
    <source>
        <dbReference type="Google" id="ProtNLM"/>
    </source>
</evidence>
<evidence type="ECO:0000256" key="3">
    <source>
        <dbReference type="ARBA" id="ARBA00023307"/>
    </source>
</evidence>